<sequence>MASLTVTAIALLALLSCACCYTNFNFNLNLSIQPAVVPRKQQRIISRSGKVGCITPSGAIQTSTSRSRIPRPIRHPQITMDSHNIEFETPKHPAWLQPDFNMSDFLNLTPTPAADRHGNGKTPGQPRTLRSQLAKRLETAKKAGRVQHPFVTPALKMPWTGNDENESPVEQAGLTIDPTLLQLEDDDIPEGIMTPLANVKARSKPFSERISDRSSKRQCSGGFSDSKRLPLHDLQSPLALEPTTPTEKQTNIGSEDDSVVFRSTHAIDASAITPKPTPANVSEITSEISTDEQADVDITPRPTKSALKTVSQTPAPASEIDSKTEQVPFSIKKKVSFSDEQKQHRRTASDPTSGPQQIIQNTPPQPPAEILTEEQELILQDPRFDEMPNSVAQLKLLLASTQDKLKAAQRALEAATQNEMFLQQEMSHYKNMKPLKTEEKKEEVRKEEVKRKPIATAPATRKPLVPSTRPHTSMGNRHHKLEPIGKVSANSRSGAATPNSLTKAPPRRR</sequence>
<feature type="compositionally biased region" description="Polar residues" evidence="2">
    <location>
        <begin position="488"/>
        <end position="502"/>
    </location>
</feature>
<feature type="compositionally biased region" description="Polar residues" evidence="2">
    <location>
        <begin position="279"/>
        <end position="288"/>
    </location>
</feature>
<feature type="region of interest" description="Disordered" evidence="2">
    <location>
        <begin position="436"/>
        <end position="509"/>
    </location>
</feature>
<keyword evidence="1" id="KW-0175">Coiled coil</keyword>
<accession>S8BP92</accession>
<feature type="compositionally biased region" description="Polar residues" evidence="2">
    <location>
        <begin position="243"/>
        <end position="253"/>
    </location>
</feature>
<evidence type="ECO:0000256" key="2">
    <source>
        <dbReference type="SAM" id="MobiDB-lite"/>
    </source>
</evidence>
<feature type="compositionally biased region" description="Polar residues" evidence="2">
    <location>
        <begin position="306"/>
        <end position="315"/>
    </location>
</feature>
<feature type="coiled-coil region" evidence="1">
    <location>
        <begin position="391"/>
        <end position="425"/>
    </location>
</feature>
<organism evidence="4 5">
    <name type="scientific">Dactylellina haptotyla (strain CBS 200.50)</name>
    <name type="common">Nematode-trapping fungus</name>
    <name type="synonym">Monacrosporium haptotylum</name>
    <dbReference type="NCBI Taxonomy" id="1284197"/>
    <lineage>
        <taxon>Eukaryota</taxon>
        <taxon>Fungi</taxon>
        <taxon>Dikarya</taxon>
        <taxon>Ascomycota</taxon>
        <taxon>Pezizomycotina</taxon>
        <taxon>Orbiliomycetes</taxon>
        <taxon>Orbiliales</taxon>
        <taxon>Orbiliaceae</taxon>
        <taxon>Dactylellina</taxon>
    </lineage>
</organism>
<feature type="signal peptide" evidence="3">
    <location>
        <begin position="1"/>
        <end position="20"/>
    </location>
</feature>
<evidence type="ECO:0000256" key="3">
    <source>
        <dbReference type="SAM" id="SignalP"/>
    </source>
</evidence>
<reference evidence="5" key="2">
    <citation type="submission" date="2013-04" db="EMBL/GenBank/DDBJ databases">
        <title>Genomic mechanisms accounting for the adaptation to parasitism in nematode-trapping fungi.</title>
        <authorList>
            <person name="Ahren D.G."/>
        </authorList>
    </citation>
    <scope>NUCLEOTIDE SEQUENCE [LARGE SCALE GENOMIC DNA]</scope>
    <source>
        <strain evidence="5">CBS 200.50</strain>
    </source>
</reference>
<evidence type="ECO:0000313" key="5">
    <source>
        <dbReference type="Proteomes" id="UP000015100"/>
    </source>
</evidence>
<dbReference type="OrthoDB" id="5367518at2759"/>
<dbReference type="HOGENOM" id="CLU_535296_0_0_1"/>
<dbReference type="AlphaFoldDB" id="S8BP92"/>
<protein>
    <submittedName>
        <fullName evidence="4">Uncharacterized protein</fullName>
    </submittedName>
</protein>
<reference evidence="4 5" key="1">
    <citation type="journal article" date="2013" name="PLoS Genet.">
        <title>Genomic mechanisms accounting for the adaptation to parasitism in nematode-trapping fungi.</title>
        <authorList>
            <person name="Meerupati T."/>
            <person name="Andersson K.M."/>
            <person name="Friman E."/>
            <person name="Kumar D."/>
            <person name="Tunlid A."/>
            <person name="Ahren D."/>
        </authorList>
    </citation>
    <scope>NUCLEOTIDE SEQUENCE [LARGE SCALE GENOMIC DNA]</scope>
    <source>
        <strain evidence="4 5">CBS 200.50</strain>
    </source>
</reference>
<comment type="caution">
    <text evidence="4">The sequence shown here is derived from an EMBL/GenBank/DDBJ whole genome shotgun (WGS) entry which is preliminary data.</text>
</comment>
<evidence type="ECO:0000256" key="1">
    <source>
        <dbReference type="SAM" id="Coils"/>
    </source>
</evidence>
<name>S8BP92_DACHA</name>
<feature type="region of interest" description="Disordered" evidence="2">
    <location>
        <begin position="203"/>
        <end position="367"/>
    </location>
</feature>
<feature type="chain" id="PRO_5004561476" evidence="3">
    <location>
        <begin position="21"/>
        <end position="509"/>
    </location>
</feature>
<keyword evidence="3" id="KW-0732">Signal</keyword>
<dbReference type="Proteomes" id="UP000015100">
    <property type="component" value="Unassembled WGS sequence"/>
</dbReference>
<evidence type="ECO:0000313" key="4">
    <source>
        <dbReference type="EMBL" id="EPS41308.1"/>
    </source>
</evidence>
<dbReference type="EMBL" id="AQGS01000254">
    <property type="protein sequence ID" value="EPS41308.1"/>
    <property type="molecule type" value="Genomic_DNA"/>
</dbReference>
<proteinExistence type="predicted"/>
<feature type="compositionally biased region" description="Basic and acidic residues" evidence="2">
    <location>
        <begin position="436"/>
        <end position="451"/>
    </location>
</feature>
<gene>
    <name evidence="4" type="ORF">H072_4862</name>
</gene>
<keyword evidence="5" id="KW-1185">Reference proteome</keyword>
<feature type="compositionally biased region" description="Basic and acidic residues" evidence="2">
    <location>
        <begin position="205"/>
        <end position="215"/>
    </location>
</feature>